<dbReference type="SUPFAM" id="SSF69318">
    <property type="entry name" value="Integrin alpha N-terminal domain"/>
    <property type="match status" value="2"/>
</dbReference>
<feature type="chain" id="PRO_5040955474" evidence="2">
    <location>
        <begin position="35"/>
        <end position="1202"/>
    </location>
</feature>
<feature type="signal peptide" evidence="2">
    <location>
        <begin position="1"/>
        <end position="34"/>
    </location>
</feature>
<accession>A0A9X3PB93</accession>
<protein>
    <submittedName>
        <fullName evidence="3">VCBS repeat-containing protein</fullName>
    </submittedName>
</protein>
<dbReference type="AlphaFoldDB" id="A0A9X3PB93"/>
<dbReference type="PROSITE" id="PS51318">
    <property type="entry name" value="TAT"/>
    <property type="match status" value="1"/>
</dbReference>
<dbReference type="PANTHER" id="PTHR44103:SF1">
    <property type="entry name" value="PROPROTEIN CONVERTASE P"/>
    <property type="match status" value="1"/>
</dbReference>
<reference evidence="3" key="1">
    <citation type="submission" date="2022-12" db="EMBL/GenBank/DDBJ databases">
        <title>Gycomyces niveus sp.nov.,a novel actinomycete isolated from soil in Shouguan.</title>
        <authorList>
            <person name="Yang X."/>
        </authorList>
    </citation>
    <scope>NUCLEOTIDE SEQUENCE</scope>
    <source>
        <strain evidence="3">NEAU-A15</strain>
    </source>
</reference>
<dbReference type="Pfam" id="PF13517">
    <property type="entry name" value="FG-GAP_3"/>
    <property type="match status" value="4"/>
</dbReference>
<dbReference type="InterPro" id="IPR028994">
    <property type="entry name" value="Integrin_alpha_N"/>
</dbReference>
<sequence>MNRIPSRGRLLKRLAALTATAVGAAFLAAPSAQAQTTASVDCDALASPPAPASIAVALETAMTCDVEVRVSSRAFTHSTVYATPEGQLHLVATAGPALPAADGTYIDRTLVVKDGTLTHATASSTYLKYTDATDPLLLTGMGMIDWSGDTPVPSYSGAAALYDELAAGLDFAVDFAKDGTELRFTAADADAWTALATGLTAAPRHSNAALSVADGALHWDVIEGRMARQWSTPFTVRDAAGNVEPVTLALGEGGALTLGLTESALATANYPIELSTQLGISTHVHGTWGAVTSAAPELAVLSGEAGLDQPYFEAAGETGDAVAGPYCDKLVDPTCAAEAQASSYWGFRWPDLQQISSSEGHQFHFQAESATFRIDAAEGASCVAPDLDRVDDYSPAVTWADRPTVVGEAVSGTCADGAAIYDVSAPVGSAWGGPEREEAVAFAMTDSAETARFDGASARLDVYIDTVGFYYLQIAGTATVCNLPYGVTTDSTPNYGNFPLRTWRPDLIPPGLTWSATFTRADTGAVVFESAPVAASGSSVSSVSIPAARALADGEYFVAYTFTSTTTGVVYRPSPCSATVDTKAPRLVSVEVEDGPYYVGEPVEVEVTVADEGFPNQNRTWVAVDCTGIRATCSRESTYLSDTTTTTITVTPQTNSSMFFIDVRDAAGSWGGGKTTELSALTTTFDYNEDSHDDLFTVKRATGQLTYHAGNGDGTFDAGVAVASGWGGVDMVMAGDLTGDGFADLLARDPRTGTLYTYPGNGKGGLGSRITVGTGWNALSLFTSAGDYNGDRKIDLLAVGSADGKLYLYPGKGDGTFAARTVAGSGGWNAMDTIATSGDMDGNGTIDLLARTRDADWYYIYWGDGDGTFDLFKPMYVPSGLGDADPARTFRHFAAGGDYNGDGYGDLLAIDARNGQMVLRSFDNGFDLHPGQVIGTGWNAHRLPTTEVDRTYEYTGDGRTDVLATRTSDSWRYIYPGNGKGGFSARDEVGALPGMNLYQTAGDMTGDGNADLLVRTTGGVLYVYKGDGYQGVHYERVTVGAGWNAMSTIIGGQDYNSDDRVDVLAVEKSTGYLWLYPGKGNGTVGSRVKIGTGWNAMREITAVGDLDHDGHADVIAIRGSDNCMYFYGGRGDGTLKPAVKTSCNWVGYDSVTAVGDFNGDGQADWLARRKSDGALYLYKGNGAGGYSARVMNGTGWNAMTLA</sequence>
<keyword evidence="4" id="KW-1185">Reference proteome</keyword>
<evidence type="ECO:0000256" key="2">
    <source>
        <dbReference type="SAM" id="SignalP"/>
    </source>
</evidence>
<keyword evidence="1 2" id="KW-0732">Signal</keyword>
<comment type="caution">
    <text evidence="3">The sequence shown here is derived from an EMBL/GenBank/DDBJ whole genome shotgun (WGS) entry which is preliminary data.</text>
</comment>
<proteinExistence type="predicted"/>
<dbReference type="InterPro" id="IPR013517">
    <property type="entry name" value="FG-GAP"/>
</dbReference>
<dbReference type="Proteomes" id="UP001146067">
    <property type="component" value="Unassembled WGS sequence"/>
</dbReference>
<evidence type="ECO:0000313" key="3">
    <source>
        <dbReference type="EMBL" id="MDA1362223.1"/>
    </source>
</evidence>
<organism evidence="3 4">
    <name type="scientific">Glycomyces luteolus</name>
    <dbReference type="NCBI Taxonomy" id="2670330"/>
    <lineage>
        <taxon>Bacteria</taxon>
        <taxon>Bacillati</taxon>
        <taxon>Actinomycetota</taxon>
        <taxon>Actinomycetes</taxon>
        <taxon>Glycomycetales</taxon>
        <taxon>Glycomycetaceae</taxon>
        <taxon>Glycomyces</taxon>
    </lineage>
</organism>
<name>A0A9X3PB93_9ACTN</name>
<dbReference type="RefSeq" id="WP_270112283.1">
    <property type="nucleotide sequence ID" value="NZ_JAPZVP010000021.1"/>
</dbReference>
<gene>
    <name evidence="3" type="ORF">O1R50_21540</name>
</gene>
<dbReference type="Gene3D" id="2.130.10.130">
    <property type="entry name" value="Integrin alpha, N-terminal"/>
    <property type="match status" value="2"/>
</dbReference>
<dbReference type="PANTHER" id="PTHR44103">
    <property type="entry name" value="PROPROTEIN CONVERTASE P"/>
    <property type="match status" value="1"/>
</dbReference>
<dbReference type="InterPro" id="IPR006311">
    <property type="entry name" value="TAT_signal"/>
</dbReference>
<evidence type="ECO:0000256" key="1">
    <source>
        <dbReference type="ARBA" id="ARBA00022729"/>
    </source>
</evidence>
<evidence type="ECO:0000313" key="4">
    <source>
        <dbReference type="Proteomes" id="UP001146067"/>
    </source>
</evidence>
<dbReference type="EMBL" id="JAPZVP010000021">
    <property type="protein sequence ID" value="MDA1362223.1"/>
    <property type="molecule type" value="Genomic_DNA"/>
</dbReference>